<dbReference type="PIRSF" id="PIRSF015582">
    <property type="entry name" value="Cit_lyase_B"/>
    <property type="match status" value="1"/>
</dbReference>
<dbReference type="InterPro" id="IPR005000">
    <property type="entry name" value="Aldolase/citrate-lyase_domain"/>
</dbReference>
<evidence type="ECO:0000313" key="6">
    <source>
        <dbReference type="EMBL" id="MFB6393263.1"/>
    </source>
</evidence>
<name>A0ABV5CMN5_9ACTN</name>
<evidence type="ECO:0000256" key="2">
    <source>
        <dbReference type="ARBA" id="ARBA00022723"/>
    </source>
</evidence>
<evidence type="ECO:0000256" key="3">
    <source>
        <dbReference type="ARBA" id="ARBA00022842"/>
    </source>
</evidence>
<evidence type="ECO:0000313" key="7">
    <source>
        <dbReference type="Proteomes" id="UP001582793"/>
    </source>
</evidence>
<comment type="cofactor">
    <cofactor evidence="1">
        <name>Mg(2+)</name>
        <dbReference type="ChEBI" id="CHEBI:18420"/>
    </cofactor>
</comment>
<gene>
    <name evidence="6" type="ORF">AAFH96_09100</name>
</gene>
<proteinExistence type="predicted"/>
<dbReference type="InterPro" id="IPR040442">
    <property type="entry name" value="Pyrv_kinase-like_dom_sf"/>
</dbReference>
<keyword evidence="2" id="KW-0479">Metal-binding</keyword>
<dbReference type="SUPFAM" id="SSF51621">
    <property type="entry name" value="Phosphoenolpyruvate/pyruvate domain"/>
    <property type="match status" value="1"/>
</dbReference>
<dbReference type="Proteomes" id="UP001582793">
    <property type="component" value="Unassembled WGS sequence"/>
</dbReference>
<evidence type="ECO:0000256" key="4">
    <source>
        <dbReference type="SAM" id="MobiDB-lite"/>
    </source>
</evidence>
<sequence>MPSSDPGDRPDRPDPRDARSLLFVPGNRGDRFTKAVASGADAVVCDLEDGVAPAAKDTARDTVAGWLRAGGQAVVRINAPGTPWYDRDIAALAGLPGLLGVMLPKAESTTDLATLCGTFGTVLPLVETALGVHRAHEIAAVPGVVRLVFGSLDYALDAGTALTDTALLHARSTLVLASRVGGIIAPVDGVTTDLADPAATASAARLARDLGFGGKLCIHPRQVDPVNHAFSPSTEEIRRATQIVKAVTDDGVAVVDGAMVDRPVVEAARRTLIHAARRQVSLERRDRHQNGLS</sequence>
<comment type="caution">
    <text evidence="6">The sequence shown here is derived from an EMBL/GenBank/DDBJ whole genome shotgun (WGS) entry which is preliminary data.</text>
</comment>
<dbReference type="Pfam" id="PF03328">
    <property type="entry name" value="HpcH_HpaI"/>
    <property type="match status" value="1"/>
</dbReference>
<dbReference type="Gene3D" id="3.20.20.60">
    <property type="entry name" value="Phosphoenolpyruvate-binding domains"/>
    <property type="match status" value="1"/>
</dbReference>
<protein>
    <submittedName>
        <fullName evidence="6">CoA ester lyase</fullName>
    </submittedName>
</protein>
<keyword evidence="3" id="KW-0460">Magnesium</keyword>
<dbReference type="RefSeq" id="WP_375733821.1">
    <property type="nucleotide sequence ID" value="NZ_JBCGDC010000019.1"/>
</dbReference>
<evidence type="ECO:0000256" key="1">
    <source>
        <dbReference type="ARBA" id="ARBA00001946"/>
    </source>
</evidence>
<dbReference type="InterPro" id="IPR015813">
    <property type="entry name" value="Pyrv/PenolPyrv_kinase-like_dom"/>
</dbReference>
<feature type="region of interest" description="Disordered" evidence="4">
    <location>
        <begin position="1"/>
        <end position="21"/>
    </location>
</feature>
<keyword evidence="7" id="KW-1185">Reference proteome</keyword>
<organism evidence="6 7">
    <name type="scientific">Polymorphospora lycopeni</name>
    <dbReference type="NCBI Taxonomy" id="3140240"/>
    <lineage>
        <taxon>Bacteria</taxon>
        <taxon>Bacillati</taxon>
        <taxon>Actinomycetota</taxon>
        <taxon>Actinomycetes</taxon>
        <taxon>Micromonosporales</taxon>
        <taxon>Micromonosporaceae</taxon>
        <taxon>Polymorphospora</taxon>
    </lineage>
</organism>
<dbReference type="GO" id="GO:0016829">
    <property type="term" value="F:lyase activity"/>
    <property type="evidence" value="ECO:0007669"/>
    <property type="project" value="UniProtKB-KW"/>
</dbReference>
<dbReference type="InterPro" id="IPR011206">
    <property type="entry name" value="Citrate_lyase_beta/mcl1/mcl2"/>
</dbReference>
<reference evidence="6 7" key="1">
    <citation type="submission" date="2024-04" db="EMBL/GenBank/DDBJ databases">
        <title>Polymorphospora sp. isolated from Baiyangdian Lake in Xiong'an New Area.</title>
        <authorList>
            <person name="Zhang X."/>
            <person name="Liu J."/>
        </authorList>
    </citation>
    <scope>NUCLEOTIDE SEQUENCE [LARGE SCALE GENOMIC DNA]</scope>
    <source>
        <strain evidence="6 7">2-325</strain>
    </source>
</reference>
<feature type="domain" description="HpcH/HpaI aldolase/citrate lyase" evidence="5">
    <location>
        <begin position="19"/>
        <end position="220"/>
    </location>
</feature>
<feature type="compositionally biased region" description="Basic and acidic residues" evidence="4">
    <location>
        <begin position="1"/>
        <end position="19"/>
    </location>
</feature>
<dbReference type="EMBL" id="JBCGDC010000019">
    <property type="protein sequence ID" value="MFB6393263.1"/>
    <property type="molecule type" value="Genomic_DNA"/>
</dbReference>
<dbReference type="PANTHER" id="PTHR32308">
    <property type="entry name" value="LYASE BETA SUBUNIT, PUTATIVE (AFU_ORTHOLOGUE AFUA_4G13030)-RELATED"/>
    <property type="match status" value="1"/>
</dbReference>
<accession>A0ABV5CMN5</accession>
<keyword evidence="6" id="KW-0456">Lyase</keyword>
<dbReference type="PANTHER" id="PTHR32308:SF10">
    <property type="entry name" value="CITRATE LYASE SUBUNIT BETA"/>
    <property type="match status" value="1"/>
</dbReference>
<evidence type="ECO:0000259" key="5">
    <source>
        <dbReference type="Pfam" id="PF03328"/>
    </source>
</evidence>